<protein>
    <recommendedName>
        <fullName evidence="4">CA domain-containing protein</fullName>
    </recommendedName>
</protein>
<keyword evidence="3" id="KW-1185">Reference proteome</keyword>
<accession>A0A3P8E4H2</accession>
<dbReference type="AlphaFoldDB" id="A0A3P8E4H2"/>
<evidence type="ECO:0000256" key="1">
    <source>
        <dbReference type="SAM" id="Phobius"/>
    </source>
</evidence>
<organism evidence="2 3">
    <name type="scientific">Schistosoma mattheei</name>
    <dbReference type="NCBI Taxonomy" id="31246"/>
    <lineage>
        <taxon>Eukaryota</taxon>
        <taxon>Metazoa</taxon>
        <taxon>Spiralia</taxon>
        <taxon>Lophotrochozoa</taxon>
        <taxon>Platyhelminthes</taxon>
        <taxon>Trematoda</taxon>
        <taxon>Digenea</taxon>
        <taxon>Strigeidida</taxon>
        <taxon>Schistosomatoidea</taxon>
        <taxon>Schistosomatidae</taxon>
        <taxon>Schistosoma</taxon>
    </lineage>
</organism>
<sequence>MNNTTTHRFVVEACDGGAGSSKRCTLSPTIRINVFDGLNEPISNSNGDLLVYQTGTAANNDNFHQNHRQSDLSFDLDELTVGSVMAVQNGRRNEIVVVCLVVIFSILLMATILLVICLIHRRGLSARQWIGNRSENLASDKQDCKKDHNMINKTVNNRSN</sequence>
<evidence type="ECO:0000313" key="3">
    <source>
        <dbReference type="Proteomes" id="UP000269396"/>
    </source>
</evidence>
<keyword evidence="1" id="KW-0812">Transmembrane</keyword>
<proteinExistence type="predicted"/>
<dbReference type="EMBL" id="UZAL01012780">
    <property type="protein sequence ID" value="VDP07229.1"/>
    <property type="molecule type" value="Genomic_DNA"/>
</dbReference>
<feature type="transmembrane region" description="Helical" evidence="1">
    <location>
        <begin position="95"/>
        <end position="119"/>
    </location>
</feature>
<dbReference type="Proteomes" id="UP000269396">
    <property type="component" value="Unassembled WGS sequence"/>
</dbReference>
<name>A0A3P8E4H2_9TREM</name>
<evidence type="ECO:0008006" key="4">
    <source>
        <dbReference type="Google" id="ProtNLM"/>
    </source>
</evidence>
<reference evidence="2 3" key="1">
    <citation type="submission" date="2018-11" db="EMBL/GenBank/DDBJ databases">
        <authorList>
            <consortium name="Pathogen Informatics"/>
        </authorList>
    </citation>
    <scope>NUCLEOTIDE SEQUENCE [LARGE SCALE GENOMIC DNA]</scope>
    <source>
        <strain>Denwood</strain>
        <strain evidence="3">Zambia</strain>
    </source>
</reference>
<feature type="non-terminal residue" evidence="2">
    <location>
        <position position="160"/>
    </location>
</feature>
<gene>
    <name evidence="2" type="ORF">SMTD_LOCUS4455</name>
</gene>
<evidence type="ECO:0000313" key="2">
    <source>
        <dbReference type="EMBL" id="VDP07229.1"/>
    </source>
</evidence>
<keyword evidence="1" id="KW-1133">Transmembrane helix</keyword>
<keyword evidence="1" id="KW-0472">Membrane</keyword>